<sequence length="667" mass="71813">MKRPAGQGNAPGQIDDVLAAAAGLVGSGKYRVAIRQLTRNAAALKHPTGQNILGNAYLRSGKPDEALTAFDAALALAPQFPEAHCSRGVALQEAGRQDEALAAFDRAIALRAAYPLAHFNRGNALKALGRTEQAVMAYDRAGRLEPAFSEAHLNRGFALLGLGKAGEALKAFDLALRLRPEWSEANLGRGTALERLHRPAAALAAVDAVLAGDPDNGDALVVRGNALTALRRTKEARAAHERSLAVLADTPDGLVSRASVLASLDRYDEALAAASDAVERGAGPDGHFARASALRGLDRFAEQLEALDTAVSLGKPGGAIHRARAVALAELGRFDEADAAFEQAVTLDPGDARTQFDHSHLLLHRGDFERGLTAHEFRLRLPNFAFGDRATPRWQGEAIAGKRLLVHAEQGLGDAIQMLRYLGRVVETGATVVLAIPAPLRRLVATNFPDIEIRDMGGDYADFDLQVSLMSLPHVFETRLETIPAEIPYLVAEDDLAAKWQERIGTTGFRIGICWSGNPDYRADRHRSIPLASFAPLAVNPEVRLISLQAIHGLDQLADLPDGMAVEDQGSEISDNPDGLSEIAALMGSLDLVVSADTAVAHLAGALGQPGWTAIRFQPEWRWLEGRSEPPWYPTMWLFRQPSLGDWDSVFAEMGRYLDKLWRESGG</sequence>
<reference evidence="4 5" key="1">
    <citation type="submission" date="2016-10" db="EMBL/GenBank/DDBJ databases">
        <authorList>
            <person name="de Groot N.N."/>
        </authorList>
    </citation>
    <scope>NUCLEOTIDE SEQUENCE [LARGE SCALE GENOMIC DNA]</scope>
    <source>
        <strain evidence="4 5">ATCC 35022</strain>
    </source>
</reference>
<protein>
    <submittedName>
        <fullName evidence="4">Tetratricopeptide repeat-containing protein</fullName>
    </submittedName>
</protein>
<dbReference type="AlphaFoldDB" id="A0A1G6BYL0"/>
<dbReference type="PANTHER" id="PTHR44858">
    <property type="entry name" value="TETRATRICOPEPTIDE REPEAT PROTEIN 6"/>
    <property type="match status" value="1"/>
</dbReference>
<gene>
    <name evidence="4" type="ORF">SAMN02982931_02012</name>
</gene>
<dbReference type="SUPFAM" id="SSF48452">
    <property type="entry name" value="TPR-like"/>
    <property type="match status" value="2"/>
</dbReference>
<accession>A0A1G6BYL0</accession>
<dbReference type="Proteomes" id="UP000199071">
    <property type="component" value="Unassembled WGS sequence"/>
</dbReference>
<evidence type="ECO:0000256" key="2">
    <source>
        <dbReference type="ARBA" id="ARBA00022803"/>
    </source>
</evidence>
<evidence type="ECO:0000313" key="4">
    <source>
        <dbReference type="EMBL" id="SDB25713.1"/>
    </source>
</evidence>
<feature type="repeat" description="TPR" evidence="3">
    <location>
        <begin position="115"/>
        <end position="148"/>
    </location>
</feature>
<evidence type="ECO:0000256" key="1">
    <source>
        <dbReference type="ARBA" id="ARBA00022737"/>
    </source>
</evidence>
<dbReference type="InterPro" id="IPR050498">
    <property type="entry name" value="Ycf3"/>
</dbReference>
<feature type="repeat" description="TPR" evidence="3">
    <location>
        <begin position="318"/>
        <end position="351"/>
    </location>
</feature>
<dbReference type="OrthoDB" id="6193797at2"/>
<feature type="repeat" description="TPR" evidence="3">
    <location>
        <begin position="81"/>
        <end position="114"/>
    </location>
</feature>
<keyword evidence="5" id="KW-1185">Reference proteome</keyword>
<dbReference type="Gene3D" id="3.40.50.2000">
    <property type="entry name" value="Glycogen Phosphorylase B"/>
    <property type="match status" value="1"/>
</dbReference>
<dbReference type="InterPro" id="IPR019734">
    <property type="entry name" value="TPR_rpt"/>
</dbReference>
<dbReference type="STRING" id="665467.SAMN02982931_02012"/>
<evidence type="ECO:0000313" key="5">
    <source>
        <dbReference type="Proteomes" id="UP000199071"/>
    </source>
</evidence>
<name>A0A1G6BYL0_9HYPH</name>
<dbReference type="EMBL" id="FMXQ01000003">
    <property type="protein sequence ID" value="SDB25713.1"/>
    <property type="molecule type" value="Genomic_DNA"/>
</dbReference>
<feature type="repeat" description="TPR" evidence="3">
    <location>
        <begin position="47"/>
        <end position="80"/>
    </location>
</feature>
<dbReference type="PROSITE" id="PS50005">
    <property type="entry name" value="TPR"/>
    <property type="match status" value="5"/>
</dbReference>
<dbReference type="RefSeq" id="WP_090876265.1">
    <property type="nucleotide sequence ID" value="NZ_FMXQ01000003.1"/>
</dbReference>
<dbReference type="SMART" id="SM00028">
    <property type="entry name" value="TPR"/>
    <property type="match status" value="8"/>
</dbReference>
<dbReference type="Pfam" id="PF13432">
    <property type="entry name" value="TPR_16"/>
    <property type="match status" value="2"/>
</dbReference>
<dbReference type="InterPro" id="IPR013105">
    <property type="entry name" value="TPR_2"/>
</dbReference>
<dbReference type="InterPro" id="IPR011990">
    <property type="entry name" value="TPR-like_helical_dom_sf"/>
</dbReference>
<proteinExistence type="predicted"/>
<dbReference type="Gene3D" id="1.25.40.10">
    <property type="entry name" value="Tetratricopeptide repeat domain"/>
    <property type="match status" value="4"/>
</dbReference>
<organism evidence="4 5">
    <name type="scientific">Bauldia litoralis</name>
    <dbReference type="NCBI Taxonomy" id="665467"/>
    <lineage>
        <taxon>Bacteria</taxon>
        <taxon>Pseudomonadati</taxon>
        <taxon>Pseudomonadota</taxon>
        <taxon>Alphaproteobacteria</taxon>
        <taxon>Hyphomicrobiales</taxon>
        <taxon>Kaistiaceae</taxon>
        <taxon>Bauldia</taxon>
    </lineage>
</organism>
<dbReference type="Pfam" id="PF13414">
    <property type="entry name" value="TPR_11"/>
    <property type="match status" value="1"/>
</dbReference>
<keyword evidence="1" id="KW-0677">Repeat</keyword>
<dbReference type="SUPFAM" id="SSF53756">
    <property type="entry name" value="UDP-Glycosyltransferase/glycogen phosphorylase"/>
    <property type="match status" value="1"/>
</dbReference>
<keyword evidence="2 3" id="KW-0802">TPR repeat</keyword>
<feature type="repeat" description="TPR" evidence="3">
    <location>
        <begin position="149"/>
        <end position="182"/>
    </location>
</feature>
<dbReference type="Pfam" id="PF07719">
    <property type="entry name" value="TPR_2"/>
    <property type="match status" value="1"/>
</dbReference>
<dbReference type="PANTHER" id="PTHR44858:SF1">
    <property type="entry name" value="UDP-N-ACETYLGLUCOSAMINE--PEPTIDE N-ACETYLGLUCOSAMINYLTRANSFERASE SPINDLY-RELATED"/>
    <property type="match status" value="1"/>
</dbReference>
<evidence type="ECO:0000256" key="3">
    <source>
        <dbReference type="PROSITE-ProRule" id="PRU00339"/>
    </source>
</evidence>